<evidence type="ECO:0000313" key="1">
    <source>
        <dbReference type="EMBL" id="MCP1337208.1"/>
    </source>
</evidence>
<dbReference type="EMBL" id="JAMZFT010000002">
    <property type="protein sequence ID" value="MCP1337208.1"/>
    <property type="molecule type" value="Genomic_DNA"/>
</dbReference>
<dbReference type="Proteomes" id="UP001055804">
    <property type="component" value="Unassembled WGS sequence"/>
</dbReference>
<comment type="caution">
    <text evidence="1">The sequence shown here is derived from an EMBL/GenBank/DDBJ whole genome shotgun (WGS) entry which is preliminary data.</text>
</comment>
<name>A0A9J6PHB7_9PROT</name>
<keyword evidence="2" id="KW-1185">Reference proteome</keyword>
<protein>
    <submittedName>
        <fullName evidence="1">DUF1150 domain-containing protein</fullName>
    </submittedName>
</protein>
<dbReference type="InterPro" id="IPR009531">
    <property type="entry name" value="DUF1150"/>
</dbReference>
<accession>A0A9J6PHB7</accession>
<dbReference type="AlphaFoldDB" id="A0A9J6PHB7"/>
<evidence type="ECO:0000313" key="2">
    <source>
        <dbReference type="Proteomes" id="UP001055804"/>
    </source>
</evidence>
<proteinExistence type="predicted"/>
<dbReference type="Pfam" id="PF06620">
    <property type="entry name" value="DUF1150"/>
    <property type="match status" value="1"/>
</dbReference>
<organism evidence="1 2">
    <name type="scientific">Futiania mangrovi</name>
    <dbReference type="NCBI Taxonomy" id="2959716"/>
    <lineage>
        <taxon>Bacteria</taxon>
        <taxon>Pseudomonadati</taxon>
        <taxon>Pseudomonadota</taxon>
        <taxon>Alphaproteobacteria</taxon>
        <taxon>Futianiales</taxon>
        <taxon>Futianiaceae</taxon>
        <taxon>Futiania</taxon>
    </lineage>
</organism>
<dbReference type="RefSeq" id="WP_269333137.1">
    <property type="nucleotide sequence ID" value="NZ_JAMZFT010000002.1"/>
</dbReference>
<gene>
    <name evidence="1" type="ORF">NJQ99_12365</name>
</gene>
<sequence>MIAKHTPGAAGAITAEALLALGTPDTVYVRPLAADEAEGIPEAQSLARTGQLYAIHQADGTRLAIVNGRTAAFVTARQNDMEPVSVH</sequence>
<reference evidence="1" key="1">
    <citation type="submission" date="2022-06" db="EMBL/GenBank/DDBJ databases">
        <title>Isolation and Genomics of Futiania mangrovii gen. nov., sp. nov., a Rare and Metabolically-versatile member in the Class Alphaproteobacteria.</title>
        <authorList>
            <person name="Liu L."/>
            <person name="Huang W.-C."/>
            <person name="Pan J."/>
            <person name="Li J."/>
            <person name="Huang Y."/>
            <person name="Du H."/>
            <person name="Liu Y."/>
            <person name="Li M."/>
        </authorList>
    </citation>
    <scope>NUCLEOTIDE SEQUENCE</scope>
    <source>
        <strain evidence="1">FT118</strain>
    </source>
</reference>